<name>A0AAV1ID92_9CHLO</name>
<dbReference type="NCBIfam" id="TIGR04167">
    <property type="entry name" value="rSAM_SeCys"/>
    <property type="match status" value="1"/>
</dbReference>
<gene>
    <name evidence="2" type="ORF">CVIRNUC_007639</name>
</gene>
<dbReference type="InterPro" id="IPR024521">
    <property type="entry name" value="ArsS-like_C"/>
</dbReference>
<organism evidence="2 3">
    <name type="scientific">Coccomyxa viridis</name>
    <dbReference type="NCBI Taxonomy" id="1274662"/>
    <lineage>
        <taxon>Eukaryota</taxon>
        <taxon>Viridiplantae</taxon>
        <taxon>Chlorophyta</taxon>
        <taxon>core chlorophytes</taxon>
        <taxon>Trebouxiophyceae</taxon>
        <taxon>Trebouxiophyceae incertae sedis</taxon>
        <taxon>Coccomyxaceae</taxon>
        <taxon>Coccomyxa</taxon>
    </lineage>
</organism>
<evidence type="ECO:0000313" key="3">
    <source>
        <dbReference type="Proteomes" id="UP001314263"/>
    </source>
</evidence>
<evidence type="ECO:0000259" key="1">
    <source>
        <dbReference type="Pfam" id="PF12345"/>
    </source>
</evidence>
<feature type="domain" description="Arsenosugar biosynthesis radical SAM protein ArsS-like C-terminal" evidence="1">
    <location>
        <begin position="135"/>
        <end position="227"/>
    </location>
</feature>
<dbReference type="PANTHER" id="PTHR43728">
    <property type="entry name" value="SLR0304 PROTEIN"/>
    <property type="match status" value="1"/>
</dbReference>
<dbReference type="InterPro" id="IPR026351">
    <property type="entry name" value="rSAM_ArsS-like"/>
</dbReference>
<dbReference type="PANTHER" id="PTHR43728:SF1">
    <property type="entry name" value="FE-S OXIDOREDUCTASE"/>
    <property type="match status" value="1"/>
</dbReference>
<dbReference type="InterPro" id="IPR013785">
    <property type="entry name" value="Aldolase_TIM"/>
</dbReference>
<sequence>MMDRPTAERCITLLKESRGSLRTLDLTGGAPELNSQFRYLVTEAHAMGLEVIDRCNLTVLQEPGQEDLVSFLAQHKVRIVASMPCYSEANVNEQRGRGVFERSISGLRALNAVGYGQPGTGLTLDLVYNPNGAFLAPPTATLQAAYKQELSSSYGIAFDSLLCLNNMPIKRYVDYLQRRGQLEEYMQLLVSSFNASAAEGVMCRGTVSIGWDGRIYDCDFNQQLEMGLR</sequence>
<dbReference type="InterPro" id="IPR058240">
    <property type="entry name" value="rSAM_sf"/>
</dbReference>
<evidence type="ECO:0000313" key="2">
    <source>
        <dbReference type="EMBL" id="CAK0784435.1"/>
    </source>
</evidence>
<dbReference type="SUPFAM" id="SSF102114">
    <property type="entry name" value="Radical SAM enzymes"/>
    <property type="match status" value="1"/>
</dbReference>
<protein>
    <recommendedName>
        <fullName evidence="1">Arsenosugar biosynthesis radical SAM protein ArsS-like C-terminal domain-containing protein</fullName>
    </recommendedName>
</protein>
<dbReference type="Proteomes" id="UP001314263">
    <property type="component" value="Unassembled WGS sequence"/>
</dbReference>
<dbReference type="AlphaFoldDB" id="A0AAV1ID92"/>
<dbReference type="EMBL" id="CAUYUE010000010">
    <property type="protein sequence ID" value="CAK0784435.1"/>
    <property type="molecule type" value="Genomic_DNA"/>
</dbReference>
<accession>A0AAV1ID92</accession>
<proteinExistence type="predicted"/>
<dbReference type="Gene3D" id="3.20.20.70">
    <property type="entry name" value="Aldolase class I"/>
    <property type="match status" value="1"/>
</dbReference>
<dbReference type="Pfam" id="PF12345">
    <property type="entry name" value="DUF3641"/>
    <property type="match status" value="1"/>
</dbReference>
<keyword evidence="3" id="KW-1185">Reference proteome</keyword>
<comment type="caution">
    <text evidence="2">The sequence shown here is derived from an EMBL/GenBank/DDBJ whole genome shotgun (WGS) entry which is preliminary data.</text>
</comment>
<reference evidence="2 3" key="1">
    <citation type="submission" date="2023-10" db="EMBL/GenBank/DDBJ databases">
        <authorList>
            <person name="Maclean D."/>
            <person name="Macfadyen A."/>
        </authorList>
    </citation>
    <scope>NUCLEOTIDE SEQUENCE [LARGE SCALE GENOMIC DNA]</scope>
</reference>